<feature type="transmembrane region" description="Helical" evidence="7">
    <location>
        <begin position="40"/>
        <end position="64"/>
    </location>
</feature>
<keyword evidence="10" id="KW-1185">Reference proteome</keyword>
<evidence type="ECO:0000259" key="8">
    <source>
        <dbReference type="Pfam" id="PF02683"/>
    </source>
</evidence>
<protein>
    <submittedName>
        <fullName evidence="9">Cytochrome c biogenesis transmembrane protein</fullName>
    </submittedName>
</protein>
<evidence type="ECO:0000256" key="4">
    <source>
        <dbReference type="ARBA" id="ARBA00022748"/>
    </source>
</evidence>
<dbReference type="GO" id="GO:0017004">
    <property type="term" value="P:cytochrome complex assembly"/>
    <property type="evidence" value="ECO:0007669"/>
    <property type="project" value="UniProtKB-KW"/>
</dbReference>
<feature type="domain" description="Cytochrome C biogenesis protein transmembrane" evidence="8">
    <location>
        <begin position="3"/>
        <end position="211"/>
    </location>
</feature>
<comment type="similarity">
    <text evidence="2">Belongs to the DsbD family.</text>
</comment>
<accession>A0A2T4YLF6</accession>
<organism evidence="9 10">
    <name type="scientific">Phreatobacter oligotrophus</name>
    <dbReference type="NCBI Taxonomy" id="1122261"/>
    <lineage>
        <taxon>Bacteria</taxon>
        <taxon>Pseudomonadati</taxon>
        <taxon>Pseudomonadota</taxon>
        <taxon>Alphaproteobacteria</taxon>
        <taxon>Hyphomicrobiales</taxon>
        <taxon>Phreatobacteraceae</taxon>
        <taxon>Phreatobacter</taxon>
    </lineage>
</organism>
<dbReference type="Proteomes" id="UP000241808">
    <property type="component" value="Unassembled WGS sequence"/>
</dbReference>
<dbReference type="Pfam" id="PF02683">
    <property type="entry name" value="DsbD_TM"/>
    <property type="match status" value="1"/>
</dbReference>
<dbReference type="GO" id="GO:0016020">
    <property type="term" value="C:membrane"/>
    <property type="evidence" value="ECO:0007669"/>
    <property type="project" value="UniProtKB-SubCell"/>
</dbReference>
<feature type="transmembrane region" description="Helical" evidence="7">
    <location>
        <begin position="76"/>
        <end position="99"/>
    </location>
</feature>
<keyword evidence="3 7" id="KW-0812">Transmembrane</keyword>
<proteinExistence type="inferred from homology"/>
<evidence type="ECO:0000313" key="10">
    <source>
        <dbReference type="Proteomes" id="UP000241808"/>
    </source>
</evidence>
<keyword evidence="5 7" id="KW-1133">Transmembrane helix</keyword>
<comment type="caution">
    <text evidence="9">The sequence shown here is derived from an EMBL/GenBank/DDBJ whole genome shotgun (WGS) entry which is preliminary data.</text>
</comment>
<evidence type="ECO:0000256" key="2">
    <source>
        <dbReference type="ARBA" id="ARBA00006143"/>
    </source>
</evidence>
<keyword evidence="6 7" id="KW-0472">Membrane</keyword>
<name>A0A2T4YLF6_9HYPH</name>
<evidence type="ECO:0000256" key="5">
    <source>
        <dbReference type="ARBA" id="ARBA00022989"/>
    </source>
</evidence>
<evidence type="ECO:0000256" key="1">
    <source>
        <dbReference type="ARBA" id="ARBA00004141"/>
    </source>
</evidence>
<dbReference type="EMBL" id="PZZL01000037">
    <property type="protein sequence ID" value="PTM44036.1"/>
    <property type="molecule type" value="Genomic_DNA"/>
</dbReference>
<reference evidence="9 10" key="1">
    <citation type="submission" date="2018-04" db="EMBL/GenBank/DDBJ databases">
        <title>Genomic Encyclopedia of Archaeal and Bacterial Type Strains, Phase II (KMG-II): from individual species to whole genera.</title>
        <authorList>
            <person name="Goeker M."/>
        </authorList>
    </citation>
    <scope>NUCLEOTIDE SEQUENCE [LARGE SCALE GENOMIC DNA]</scope>
    <source>
        <strain evidence="9 10">DSM 25521</strain>
    </source>
</reference>
<evidence type="ECO:0000313" key="9">
    <source>
        <dbReference type="EMBL" id="PTM44036.1"/>
    </source>
</evidence>
<dbReference type="PANTHER" id="PTHR31272:SF9">
    <property type="entry name" value="BLL1027 PROTEIN"/>
    <property type="match status" value="1"/>
</dbReference>
<gene>
    <name evidence="9" type="ORF">C8P69_1373</name>
</gene>
<feature type="transmembrane region" description="Helical" evidence="7">
    <location>
        <begin position="152"/>
        <end position="177"/>
    </location>
</feature>
<dbReference type="OrthoDB" id="9811352at2"/>
<comment type="subcellular location">
    <subcellularLocation>
        <location evidence="1">Membrane</location>
        <topology evidence="1">Multi-pass membrane protein</topology>
    </subcellularLocation>
</comment>
<dbReference type="PANTHER" id="PTHR31272">
    <property type="entry name" value="CYTOCHROME C-TYPE BIOGENESIS PROTEIN HI_1454-RELATED"/>
    <property type="match status" value="1"/>
</dbReference>
<evidence type="ECO:0000256" key="3">
    <source>
        <dbReference type="ARBA" id="ARBA00022692"/>
    </source>
</evidence>
<feature type="transmembrane region" description="Helical" evidence="7">
    <location>
        <begin position="6"/>
        <end position="28"/>
    </location>
</feature>
<evidence type="ECO:0000256" key="6">
    <source>
        <dbReference type="ARBA" id="ARBA00023136"/>
    </source>
</evidence>
<dbReference type="InterPro" id="IPR003834">
    <property type="entry name" value="Cyt_c_assmbl_TM_dom"/>
</dbReference>
<feature type="transmembrane region" description="Helical" evidence="7">
    <location>
        <begin position="198"/>
        <end position="215"/>
    </location>
</feature>
<sequence>MTALVLSYLAGVLTTLNPCVLPVLPIILASAFSKGRLGPLALTGGMVLGFTLLGTALAATGQALGLSDVVFRTGAAVLFVLFGLVLLVSAAGTAFAGALQPVADAASTIAARLGSFGLAGQFATGALLGVVWTPCAGPALGAAVTLAAQTGGYAHAMIRMFAFSLGAASILLLLALGSQAAIMARRNRMMGVAERAKPALGAILIVVGVAVLTGFDKRLEAVLVNLMPEWLVAFTTSV</sequence>
<evidence type="ECO:0000256" key="7">
    <source>
        <dbReference type="SAM" id="Phobius"/>
    </source>
</evidence>
<dbReference type="InterPro" id="IPR051790">
    <property type="entry name" value="Cytochrome_c-biogenesis_DsbD"/>
</dbReference>
<dbReference type="AlphaFoldDB" id="A0A2T4YLF6"/>
<keyword evidence="4" id="KW-0201">Cytochrome c-type biogenesis</keyword>